<comment type="caution">
    <text evidence="2">The sequence shown here is derived from an EMBL/GenBank/DDBJ whole genome shotgun (WGS) entry which is preliminary data.</text>
</comment>
<feature type="region of interest" description="Disordered" evidence="1">
    <location>
        <begin position="1"/>
        <end position="102"/>
    </location>
</feature>
<gene>
    <name evidence="2" type="ORF">PG994_006932</name>
</gene>
<feature type="compositionally biased region" description="Basic and acidic residues" evidence="1">
    <location>
        <begin position="14"/>
        <end position="33"/>
    </location>
</feature>
<keyword evidence="3" id="KW-1185">Reference proteome</keyword>
<sequence length="134" mass="15414">MNGDYIYSFAHGDWVPRNRDGQRGATRRVEAHQNDTVGTEPLDEEPSDEEETGDVTESPNEETSDEEETVDVTENHMSPTIHRNHAQEQQRYTPSTEGRDLAEEQRLITETLLRLTRSTKEEQYVSYVGFELLS</sequence>
<dbReference type="GeneID" id="92091404"/>
<name>A0ABR1VGF1_9PEZI</name>
<accession>A0ABR1VGF1</accession>
<dbReference type="Proteomes" id="UP001480595">
    <property type="component" value="Unassembled WGS sequence"/>
</dbReference>
<dbReference type="RefSeq" id="XP_066717610.1">
    <property type="nucleotide sequence ID" value="XM_066858341.1"/>
</dbReference>
<feature type="compositionally biased region" description="Polar residues" evidence="1">
    <location>
        <begin position="87"/>
        <end position="96"/>
    </location>
</feature>
<evidence type="ECO:0000313" key="3">
    <source>
        <dbReference type="Proteomes" id="UP001480595"/>
    </source>
</evidence>
<reference evidence="2 3" key="1">
    <citation type="submission" date="2023-01" db="EMBL/GenBank/DDBJ databases">
        <title>Analysis of 21 Apiospora genomes using comparative genomics revels a genus with tremendous synthesis potential of carbohydrate active enzymes and secondary metabolites.</title>
        <authorList>
            <person name="Sorensen T."/>
        </authorList>
    </citation>
    <scope>NUCLEOTIDE SEQUENCE [LARGE SCALE GENOMIC DNA]</scope>
    <source>
        <strain evidence="2 3">CBS 135458</strain>
    </source>
</reference>
<organism evidence="2 3">
    <name type="scientific">Apiospora phragmitis</name>
    <dbReference type="NCBI Taxonomy" id="2905665"/>
    <lineage>
        <taxon>Eukaryota</taxon>
        <taxon>Fungi</taxon>
        <taxon>Dikarya</taxon>
        <taxon>Ascomycota</taxon>
        <taxon>Pezizomycotina</taxon>
        <taxon>Sordariomycetes</taxon>
        <taxon>Xylariomycetidae</taxon>
        <taxon>Amphisphaeriales</taxon>
        <taxon>Apiosporaceae</taxon>
        <taxon>Apiospora</taxon>
    </lineage>
</organism>
<evidence type="ECO:0000313" key="2">
    <source>
        <dbReference type="EMBL" id="KAK8070316.1"/>
    </source>
</evidence>
<evidence type="ECO:0000256" key="1">
    <source>
        <dbReference type="SAM" id="MobiDB-lite"/>
    </source>
</evidence>
<proteinExistence type="predicted"/>
<protein>
    <submittedName>
        <fullName evidence="2">Uncharacterized protein</fullName>
    </submittedName>
</protein>
<dbReference type="EMBL" id="JAQQWL010000006">
    <property type="protein sequence ID" value="KAK8070316.1"/>
    <property type="molecule type" value="Genomic_DNA"/>
</dbReference>
<feature type="compositionally biased region" description="Acidic residues" evidence="1">
    <location>
        <begin position="41"/>
        <end position="71"/>
    </location>
</feature>